<evidence type="ECO:0000313" key="2">
    <source>
        <dbReference type="EMBL" id="SFT43760.1"/>
    </source>
</evidence>
<feature type="transmembrane region" description="Helical" evidence="1">
    <location>
        <begin position="12"/>
        <end position="32"/>
    </location>
</feature>
<proteinExistence type="predicted"/>
<feature type="transmembrane region" description="Helical" evidence="1">
    <location>
        <begin position="286"/>
        <end position="308"/>
    </location>
</feature>
<dbReference type="EMBL" id="FPBD01000001">
    <property type="protein sequence ID" value="SFT43760.1"/>
    <property type="molecule type" value="Genomic_DNA"/>
</dbReference>
<dbReference type="AlphaFoldDB" id="A0A1I6XZK9"/>
<keyword evidence="1" id="KW-0812">Transmembrane</keyword>
<feature type="transmembrane region" description="Helical" evidence="1">
    <location>
        <begin position="52"/>
        <end position="74"/>
    </location>
</feature>
<evidence type="ECO:0000313" key="3">
    <source>
        <dbReference type="Proteomes" id="UP000183371"/>
    </source>
</evidence>
<accession>A0A1I6XZK9</accession>
<sequence length="346" mass="39594">MFTSRFDDSSIEAIRKSIFIFASMIGFVWWYQLSLTLPKDFVLSGANPPVQITYLHALKVLGILQLYLLIRLFVSFRVHQAKFEKTWIIDEVKDEDFKTIREQIEKFIHYAETKEVNVAGTHFDKEYFDKYFDLVREIRQNIDEHINSPSDESEVTTAILKKIKQIEKSFSGALKQLSDTPPQSADTKDTQFILKDLAPLKQQVQEIAGELSILFKQAPEQSYSKTLSSIHSGMEQAFKLNEDIFSNLKDLRKLPEAFDQSGLRDALNIDSSSLLHAKSVRAKEMFVFELLIPTAVSIGSLAICSNVFLIGSWYYTAPFTLIIALLGFGYYWNRYGNTTFQTAAKS</sequence>
<gene>
    <name evidence="2" type="ORF">SAMN05444141_101549</name>
</gene>
<keyword evidence="1" id="KW-0472">Membrane</keyword>
<dbReference type="RefSeq" id="WP_128647305.1">
    <property type="nucleotide sequence ID" value="NZ_FPBD01000001.1"/>
</dbReference>
<name>A0A1I6XZK9_9HYPH</name>
<keyword evidence="3" id="KW-1185">Reference proteome</keyword>
<keyword evidence="1" id="KW-1133">Transmembrane helix</keyword>
<organism evidence="2 3">
    <name type="scientific">Pseudovibrio denitrificans</name>
    <dbReference type="NCBI Taxonomy" id="258256"/>
    <lineage>
        <taxon>Bacteria</taxon>
        <taxon>Pseudomonadati</taxon>
        <taxon>Pseudomonadota</taxon>
        <taxon>Alphaproteobacteria</taxon>
        <taxon>Hyphomicrobiales</taxon>
        <taxon>Stappiaceae</taxon>
        <taxon>Pseudovibrio</taxon>
    </lineage>
</organism>
<reference evidence="3" key="1">
    <citation type="submission" date="2016-10" db="EMBL/GenBank/DDBJ databases">
        <authorList>
            <person name="Varghese N."/>
            <person name="Submissions S."/>
        </authorList>
    </citation>
    <scope>NUCLEOTIDE SEQUENCE [LARGE SCALE GENOMIC DNA]</scope>
    <source>
        <strain evidence="3">DSM 17465</strain>
    </source>
</reference>
<dbReference type="Proteomes" id="UP000183371">
    <property type="component" value="Unassembled WGS sequence"/>
</dbReference>
<evidence type="ECO:0000256" key="1">
    <source>
        <dbReference type="SAM" id="Phobius"/>
    </source>
</evidence>
<feature type="transmembrane region" description="Helical" evidence="1">
    <location>
        <begin position="314"/>
        <end position="332"/>
    </location>
</feature>
<protein>
    <submittedName>
        <fullName evidence="2">Uncharacterized protein</fullName>
    </submittedName>
</protein>